<dbReference type="AlphaFoldDB" id="A0A0E0R6T5"/>
<reference evidence="6" key="1">
    <citation type="submission" date="2013-06" db="EMBL/GenBank/DDBJ databases">
        <authorList>
            <person name="Zhao Q."/>
        </authorList>
    </citation>
    <scope>NUCLEOTIDE SEQUENCE</scope>
    <source>
        <strain evidence="6">cv. W1943</strain>
    </source>
</reference>
<reference evidence="5" key="2">
    <citation type="submission" date="2015-06" db="UniProtKB">
        <authorList>
            <consortium name="EnsemblPlants"/>
        </authorList>
    </citation>
    <scope>IDENTIFICATION</scope>
</reference>
<keyword evidence="1" id="KW-0547">Nucleotide-binding</keyword>
<proteinExistence type="predicted"/>
<feature type="domain" description="Clp ATPase C-terminal" evidence="4">
    <location>
        <begin position="129"/>
        <end position="165"/>
    </location>
</feature>
<dbReference type="InterPro" id="IPR019489">
    <property type="entry name" value="Clp_ATPase_C"/>
</dbReference>
<dbReference type="GO" id="GO:0005524">
    <property type="term" value="F:ATP binding"/>
    <property type="evidence" value="ECO:0007669"/>
    <property type="project" value="UniProtKB-KW"/>
</dbReference>
<evidence type="ECO:0000256" key="2">
    <source>
        <dbReference type="ARBA" id="ARBA00022840"/>
    </source>
</evidence>
<organism evidence="5 6">
    <name type="scientific">Oryza rufipogon</name>
    <name type="common">Brownbeard rice</name>
    <name type="synonym">Asian wild rice</name>
    <dbReference type="NCBI Taxonomy" id="4529"/>
    <lineage>
        <taxon>Eukaryota</taxon>
        <taxon>Viridiplantae</taxon>
        <taxon>Streptophyta</taxon>
        <taxon>Embryophyta</taxon>
        <taxon>Tracheophyta</taxon>
        <taxon>Spermatophyta</taxon>
        <taxon>Magnoliopsida</taxon>
        <taxon>Liliopsida</taxon>
        <taxon>Poales</taxon>
        <taxon>Poaceae</taxon>
        <taxon>BOP clade</taxon>
        <taxon>Oryzoideae</taxon>
        <taxon>Oryzeae</taxon>
        <taxon>Oryzinae</taxon>
        <taxon>Oryza</taxon>
    </lineage>
</organism>
<evidence type="ECO:0000259" key="4">
    <source>
        <dbReference type="Pfam" id="PF10431"/>
    </source>
</evidence>
<protein>
    <recommendedName>
        <fullName evidence="4">Clp ATPase C-terminal domain-containing protein</fullName>
    </recommendedName>
</protein>
<dbReference type="Gene3D" id="1.10.8.60">
    <property type="match status" value="1"/>
</dbReference>
<dbReference type="Proteomes" id="UP000008022">
    <property type="component" value="Unassembled WGS sequence"/>
</dbReference>
<keyword evidence="2" id="KW-0067">ATP-binding</keyword>
<accession>A0A0E0R6T5</accession>
<feature type="compositionally biased region" description="Basic and acidic residues" evidence="3">
    <location>
        <begin position="1"/>
        <end position="18"/>
    </location>
</feature>
<dbReference type="HOGENOM" id="CLU_1350768_0_0_1"/>
<name>A0A0E0R6T5_ORYRU</name>
<feature type="region of interest" description="Disordered" evidence="3">
    <location>
        <begin position="50"/>
        <end position="79"/>
    </location>
</feature>
<feature type="region of interest" description="Disordered" evidence="3">
    <location>
        <begin position="1"/>
        <end position="22"/>
    </location>
</feature>
<evidence type="ECO:0000313" key="6">
    <source>
        <dbReference type="Proteomes" id="UP000008022"/>
    </source>
</evidence>
<dbReference type="Gramene" id="ORUFI11G09790.1">
    <property type="protein sequence ID" value="ORUFI11G09790.1"/>
    <property type="gene ID" value="ORUFI11G09790"/>
</dbReference>
<dbReference type="STRING" id="4529.A0A0E0R6T5"/>
<dbReference type="EnsemblPlants" id="ORUFI11G09790.1">
    <property type="protein sequence ID" value="ORUFI11G09790.1"/>
    <property type="gene ID" value="ORUFI11G09790"/>
</dbReference>
<dbReference type="Pfam" id="PF10431">
    <property type="entry name" value="ClpB_D2-small"/>
    <property type="match status" value="1"/>
</dbReference>
<dbReference type="eggNOG" id="KOG1051">
    <property type="taxonomic scope" value="Eukaryota"/>
</dbReference>
<evidence type="ECO:0000313" key="5">
    <source>
        <dbReference type="EnsemblPlants" id="ORUFI11G09790.1"/>
    </source>
</evidence>
<evidence type="ECO:0000256" key="3">
    <source>
        <dbReference type="SAM" id="MobiDB-lite"/>
    </source>
</evidence>
<evidence type="ECO:0000256" key="1">
    <source>
        <dbReference type="ARBA" id="ARBA00022741"/>
    </source>
</evidence>
<keyword evidence="6" id="KW-1185">Reference proteome</keyword>
<dbReference type="OMA" id="SDSHRIM"/>
<sequence length="223" mass="23974">MPWAVGDRRTSGRQDGSYRRPAPLFDGGALTRACSVCTAARVAREAAPYYGSLDPSPATTGRPDPSPVTAGRPDQSPATIGTTTVTVKIVVVLVFFFPACVALDRHIDAKTPAVTAADGGSSLSRVDSTRYGARPLRRAVVRLLEDTLAERMFAREVGEGDLVIVDADSAGKCRGQEKQHHAGGLQLPTKCATIELDTYENFGKLSKYFSDSHRIMYSLSTRI</sequence>